<dbReference type="RefSeq" id="WP_177192983.1">
    <property type="nucleotide sequence ID" value="NZ_FORX01000002.1"/>
</dbReference>
<protein>
    <submittedName>
        <fullName evidence="2">Tir chaperone protein (CesT) family protein</fullName>
    </submittedName>
</protein>
<evidence type="ECO:0000313" key="2">
    <source>
        <dbReference type="EMBL" id="SFJ22942.1"/>
    </source>
</evidence>
<dbReference type="EMBL" id="FORX01000002">
    <property type="protein sequence ID" value="SFJ22942.1"/>
    <property type="molecule type" value="Genomic_DNA"/>
</dbReference>
<proteinExistence type="predicted"/>
<dbReference type="Proteomes" id="UP000198635">
    <property type="component" value="Unassembled WGS sequence"/>
</dbReference>
<dbReference type="GO" id="GO:0030254">
    <property type="term" value="P:protein secretion by the type III secretion system"/>
    <property type="evidence" value="ECO:0007669"/>
    <property type="project" value="InterPro"/>
</dbReference>
<feature type="region of interest" description="Disordered" evidence="1">
    <location>
        <begin position="132"/>
        <end position="157"/>
    </location>
</feature>
<dbReference type="Pfam" id="PF05932">
    <property type="entry name" value="CesT"/>
    <property type="match status" value="1"/>
</dbReference>
<reference evidence="3" key="1">
    <citation type="submission" date="2016-10" db="EMBL/GenBank/DDBJ databases">
        <authorList>
            <person name="Varghese N."/>
            <person name="Submissions S."/>
        </authorList>
    </citation>
    <scope>NUCLEOTIDE SEQUENCE [LARGE SCALE GENOMIC DNA]</scope>
    <source>
        <strain evidence="3">DSM 5918</strain>
    </source>
</reference>
<dbReference type="InterPro" id="IPR010261">
    <property type="entry name" value="Tir_chaperone"/>
</dbReference>
<evidence type="ECO:0000256" key="1">
    <source>
        <dbReference type="SAM" id="MobiDB-lite"/>
    </source>
</evidence>
<evidence type="ECO:0000313" key="3">
    <source>
        <dbReference type="Proteomes" id="UP000198635"/>
    </source>
</evidence>
<dbReference type="Gene3D" id="3.30.1460.10">
    <property type="match status" value="1"/>
</dbReference>
<sequence>MTLPQQAADAITSAAGWQPARPSDDGVFRFRLEEDLEMDFFSPDGRTGIFRSTLATLPDTETEADALLKTCAQRAVAASRKRKSILSIDTGRLQLHRAVRLDGLAPDMLARVASDEARAFLNDLAWWQAQTGSKPGQAAAPSPFSLSGFGGSWSPGR</sequence>
<dbReference type="AlphaFoldDB" id="A0A1I3PN63"/>
<name>A0A1I3PN63_9BACT</name>
<accession>A0A1I3PN63</accession>
<keyword evidence="3" id="KW-1185">Reference proteome</keyword>
<dbReference type="STRING" id="52560.SAMN04488082_10257"/>
<organism evidence="2 3">
    <name type="scientific">Desulfomicrobium apsheronum</name>
    <dbReference type="NCBI Taxonomy" id="52560"/>
    <lineage>
        <taxon>Bacteria</taxon>
        <taxon>Pseudomonadati</taxon>
        <taxon>Thermodesulfobacteriota</taxon>
        <taxon>Desulfovibrionia</taxon>
        <taxon>Desulfovibrionales</taxon>
        <taxon>Desulfomicrobiaceae</taxon>
        <taxon>Desulfomicrobium</taxon>
    </lineage>
</organism>
<feature type="compositionally biased region" description="Gly residues" evidence="1">
    <location>
        <begin position="148"/>
        <end position="157"/>
    </location>
</feature>
<gene>
    <name evidence="2" type="ORF">SAMN04488082_10257</name>
</gene>